<dbReference type="AlphaFoldDB" id="A0A0A8ZS77"/>
<reference evidence="1" key="2">
    <citation type="journal article" date="2015" name="Data Brief">
        <title>Shoot transcriptome of the giant reed, Arundo donax.</title>
        <authorList>
            <person name="Barrero R.A."/>
            <person name="Guerrero F.D."/>
            <person name="Moolhuijzen P."/>
            <person name="Goolsby J.A."/>
            <person name="Tidwell J."/>
            <person name="Bellgard S.E."/>
            <person name="Bellgard M.I."/>
        </authorList>
    </citation>
    <scope>NUCLEOTIDE SEQUENCE</scope>
    <source>
        <tissue evidence="1">Shoot tissue taken approximately 20 cm above the soil surface</tissue>
    </source>
</reference>
<name>A0A0A8ZS77_ARUDO</name>
<evidence type="ECO:0000313" key="1">
    <source>
        <dbReference type="EMBL" id="JAD41631.1"/>
    </source>
</evidence>
<dbReference type="EMBL" id="GBRH01256264">
    <property type="protein sequence ID" value="JAD41631.1"/>
    <property type="molecule type" value="Transcribed_RNA"/>
</dbReference>
<organism evidence="1">
    <name type="scientific">Arundo donax</name>
    <name type="common">Giant reed</name>
    <name type="synonym">Donax arundinaceus</name>
    <dbReference type="NCBI Taxonomy" id="35708"/>
    <lineage>
        <taxon>Eukaryota</taxon>
        <taxon>Viridiplantae</taxon>
        <taxon>Streptophyta</taxon>
        <taxon>Embryophyta</taxon>
        <taxon>Tracheophyta</taxon>
        <taxon>Spermatophyta</taxon>
        <taxon>Magnoliopsida</taxon>
        <taxon>Liliopsida</taxon>
        <taxon>Poales</taxon>
        <taxon>Poaceae</taxon>
        <taxon>PACMAD clade</taxon>
        <taxon>Arundinoideae</taxon>
        <taxon>Arundineae</taxon>
        <taxon>Arundo</taxon>
    </lineage>
</organism>
<sequence length="49" mass="5063">MSSALLLPERSSHCLNALLLIDALWRGLNLNGHPCDASGLATAMCSAPG</sequence>
<protein>
    <submittedName>
        <fullName evidence="1">Uncharacterized protein</fullName>
    </submittedName>
</protein>
<accession>A0A0A8ZS77</accession>
<proteinExistence type="predicted"/>
<reference evidence="1" key="1">
    <citation type="submission" date="2014-09" db="EMBL/GenBank/DDBJ databases">
        <authorList>
            <person name="Magalhaes I.L.F."/>
            <person name="Oliveira U."/>
            <person name="Santos F.R."/>
            <person name="Vidigal T.H.D.A."/>
            <person name="Brescovit A.D."/>
            <person name="Santos A.J."/>
        </authorList>
    </citation>
    <scope>NUCLEOTIDE SEQUENCE</scope>
    <source>
        <tissue evidence="1">Shoot tissue taken approximately 20 cm above the soil surface</tissue>
    </source>
</reference>